<feature type="domain" description="RRM" evidence="8">
    <location>
        <begin position="111"/>
        <end position="204"/>
    </location>
</feature>
<dbReference type="InterPro" id="IPR034393">
    <property type="entry name" value="TatSF1-like"/>
</dbReference>
<feature type="region of interest" description="Disordered" evidence="7">
    <location>
        <begin position="48"/>
        <end position="112"/>
    </location>
</feature>
<evidence type="ECO:0000256" key="6">
    <source>
        <dbReference type="PROSITE-ProRule" id="PRU00176"/>
    </source>
</evidence>
<evidence type="ECO:0000313" key="9">
    <source>
        <dbReference type="EMBL" id="KJZ73548.1"/>
    </source>
</evidence>
<dbReference type="OrthoDB" id="10258585at2759"/>
<evidence type="ECO:0000256" key="3">
    <source>
        <dbReference type="ARBA" id="ARBA00022737"/>
    </source>
</evidence>
<evidence type="ECO:0000256" key="7">
    <source>
        <dbReference type="SAM" id="MobiDB-lite"/>
    </source>
</evidence>
<dbReference type="GO" id="GO:0005684">
    <property type="term" value="C:U2-type spliceosomal complex"/>
    <property type="evidence" value="ECO:0007669"/>
    <property type="project" value="TreeGrafter"/>
</dbReference>
<dbReference type="CDD" id="cd12281">
    <property type="entry name" value="RRM1_TatSF1_like"/>
    <property type="match status" value="1"/>
</dbReference>
<evidence type="ECO:0000259" key="8">
    <source>
        <dbReference type="PROSITE" id="PS50102"/>
    </source>
</evidence>
<evidence type="ECO:0000256" key="4">
    <source>
        <dbReference type="ARBA" id="ARBA00022884"/>
    </source>
</evidence>
<protein>
    <recommendedName>
        <fullName evidence="8">RRM domain-containing protein</fullName>
    </recommendedName>
</protein>
<keyword evidence="2" id="KW-0507">mRNA processing</keyword>
<dbReference type="Gene3D" id="3.30.70.330">
    <property type="match status" value="2"/>
</dbReference>
<keyword evidence="4 6" id="KW-0694">RNA-binding</keyword>
<dbReference type="GO" id="GO:0003723">
    <property type="term" value="F:RNA binding"/>
    <property type="evidence" value="ECO:0007669"/>
    <property type="project" value="UniProtKB-UniRule"/>
</dbReference>
<reference evidence="9 10" key="1">
    <citation type="journal article" date="2014" name="Genome Biol. Evol.">
        <title>Comparative genomics and transcriptomics analyses reveal divergent lifestyle features of nematode endoparasitic fungus Hirsutella minnesotensis.</title>
        <authorList>
            <person name="Lai Y."/>
            <person name="Liu K."/>
            <person name="Zhang X."/>
            <person name="Zhang X."/>
            <person name="Li K."/>
            <person name="Wang N."/>
            <person name="Shu C."/>
            <person name="Wu Y."/>
            <person name="Wang C."/>
            <person name="Bushley K.E."/>
            <person name="Xiang M."/>
            <person name="Liu X."/>
        </authorList>
    </citation>
    <scope>NUCLEOTIDE SEQUENCE [LARGE SCALE GENOMIC DNA]</scope>
    <source>
        <strain evidence="9 10">3608</strain>
    </source>
</reference>
<evidence type="ECO:0000256" key="1">
    <source>
        <dbReference type="ARBA" id="ARBA00007747"/>
    </source>
</evidence>
<dbReference type="PROSITE" id="PS50102">
    <property type="entry name" value="RRM"/>
    <property type="match status" value="2"/>
</dbReference>
<evidence type="ECO:0000313" key="10">
    <source>
        <dbReference type="Proteomes" id="UP000054481"/>
    </source>
</evidence>
<dbReference type="EMBL" id="KQ030534">
    <property type="protein sequence ID" value="KJZ73548.1"/>
    <property type="molecule type" value="Genomic_DNA"/>
</dbReference>
<gene>
    <name evidence="9" type="ORF">HIM_07104</name>
</gene>
<accession>A0A0F7ZTR0</accession>
<evidence type="ECO:0000256" key="2">
    <source>
        <dbReference type="ARBA" id="ARBA00022664"/>
    </source>
</evidence>
<sequence length="376" mass="42666">MALDFPTDPAEFEVDERISFSKLDSKFIAVHDDGTEFEYDADLKQWIPTDHDDAEELHQFGRQGSTPEAENDAPRKRRHQGADSGSEDSESKASARRKKKSKAPPKPKQNTAVYVTGLPHDATVTEIHDLFSRKGGLIAEEIDSHEPRIKLYKDEQGNFKGDALVVFFKPDSVRMAIMLLDDTDFRYTPDGKGEGRMRVQEADSSYKKVKYDQESGLKAAEPGQPTEARQPRNDKDRRKIIKKTQKLDARLADWSDDEDDRFPALADEDAKRYKAVVLRQMFRIFELEEDPASILEIKEDIREECSKLGTVTNVVLYDQEPEGIVTVKFKEPEAAAACIKAMHGRRFDGRTVQADYATGKEKFRKNVSSKDAENSD</sequence>
<feature type="compositionally biased region" description="Basic and acidic residues" evidence="7">
    <location>
        <begin position="191"/>
        <end position="215"/>
    </location>
</feature>
<dbReference type="InterPro" id="IPR035979">
    <property type="entry name" value="RBD_domain_sf"/>
</dbReference>
<proteinExistence type="inferred from homology"/>
<dbReference type="FunFam" id="3.30.70.330:FF:000105">
    <property type="entry name" value="HIV Tat-specific factor 1 homolog"/>
    <property type="match status" value="1"/>
</dbReference>
<dbReference type="SUPFAM" id="SSF54928">
    <property type="entry name" value="RNA-binding domain, RBD"/>
    <property type="match status" value="2"/>
</dbReference>
<dbReference type="Proteomes" id="UP000054481">
    <property type="component" value="Unassembled WGS sequence"/>
</dbReference>
<dbReference type="InterPro" id="IPR000504">
    <property type="entry name" value="RRM_dom"/>
</dbReference>
<name>A0A0F7ZTR0_9HYPO</name>
<dbReference type="InterPro" id="IPR034392">
    <property type="entry name" value="TatSF1-like_RRM1"/>
</dbReference>
<keyword evidence="3" id="KW-0677">Repeat</keyword>
<dbReference type="GO" id="GO:0000398">
    <property type="term" value="P:mRNA splicing, via spliceosome"/>
    <property type="evidence" value="ECO:0007669"/>
    <property type="project" value="InterPro"/>
</dbReference>
<dbReference type="SMART" id="SM00360">
    <property type="entry name" value="RRM"/>
    <property type="match status" value="2"/>
</dbReference>
<dbReference type="GO" id="GO:0005686">
    <property type="term" value="C:U2 snRNP"/>
    <property type="evidence" value="ECO:0007669"/>
    <property type="project" value="TreeGrafter"/>
</dbReference>
<comment type="similarity">
    <text evidence="1">Belongs to the HTATSF1 family.</text>
</comment>
<organism evidence="9 10">
    <name type="scientific">Hirsutella minnesotensis 3608</name>
    <dbReference type="NCBI Taxonomy" id="1043627"/>
    <lineage>
        <taxon>Eukaryota</taxon>
        <taxon>Fungi</taxon>
        <taxon>Dikarya</taxon>
        <taxon>Ascomycota</taxon>
        <taxon>Pezizomycotina</taxon>
        <taxon>Sordariomycetes</taxon>
        <taxon>Hypocreomycetidae</taxon>
        <taxon>Hypocreales</taxon>
        <taxon>Ophiocordycipitaceae</taxon>
        <taxon>Hirsutella</taxon>
    </lineage>
</organism>
<dbReference type="PANTHER" id="PTHR15608">
    <property type="entry name" value="SPLICING FACTOR U2AF-ASSOCIATED PROTEIN 2"/>
    <property type="match status" value="1"/>
</dbReference>
<keyword evidence="10" id="KW-1185">Reference proteome</keyword>
<keyword evidence="5" id="KW-0508">mRNA splicing</keyword>
<dbReference type="AlphaFoldDB" id="A0A0F7ZTR0"/>
<dbReference type="InterPro" id="IPR012677">
    <property type="entry name" value="Nucleotide-bd_a/b_plait_sf"/>
</dbReference>
<dbReference type="CDD" id="cd12285">
    <property type="entry name" value="RRM3_RBM39_like"/>
    <property type="match status" value="1"/>
</dbReference>
<evidence type="ECO:0000256" key="5">
    <source>
        <dbReference type="ARBA" id="ARBA00023187"/>
    </source>
</evidence>
<dbReference type="PANTHER" id="PTHR15608:SF0">
    <property type="entry name" value="HIV TAT-SPECIFIC FACTOR 1"/>
    <property type="match status" value="1"/>
</dbReference>
<dbReference type="Pfam" id="PF00076">
    <property type="entry name" value="RRM_1"/>
    <property type="match status" value="2"/>
</dbReference>
<feature type="region of interest" description="Disordered" evidence="7">
    <location>
        <begin position="191"/>
        <end position="239"/>
    </location>
</feature>
<feature type="domain" description="RRM" evidence="8">
    <location>
        <begin position="280"/>
        <end position="359"/>
    </location>
</feature>
<feature type="compositionally biased region" description="Basic residues" evidence="7">
    <location>
        <begin position="94"/>
        <end position="105"/>
    </location>
</feature>